<comment type="similarity">
    <text evidence="2">Belongs to the DEAD box helicase family. DDX5/DBP2 subfamily.</text>
</comment>
<dbReference type="EC" id="3.6.4.13" evidence="3"/>
<dbReference type="GO" id="GO:0016787">
    <property type="term" value="F:hydrolase activity"/>
    <property type="evidence" value="ECO:0007669"/>
    <property type="project" value="UniProtKB-KW"/>
</dbReference>
<feature type="domain" description="Helicase C-terminal" evidence="16">
    <location>
        <begin position="342"/>
        <end position="514"/>
    </location>
</feature>
<dbReference type="SUPFAM" id="SSF52540">
    <property type="entry name" value="P-loop containing nucleoside triphosphate hydrolases"/>
    <property type="match status" value="1"/>
</dbReference>
<evidence type="ECO:0000256" key="2">
    <source>
        <dbReference type="ARBA" id="ARBA00009334"/>
    </source>
</evidence>
<dbReference type="CDD" id="cd00268">
    <property type="entry name" value="DEADc"/>
    <property type="match status" value="1"/>
</dbReference>
<evidence type="ECO:0000256" key="13">
    <source>
        <dbReference type="RuleBase" id="RU000492"/>
    </source>
</evidence>
<comment type="subcellular location">
    <subcellularLocation>
        <location evidence="1">Nucleus</location>
        <location evidence="1">Nucleolus</location>
    </subcellularLocation>
</comment>
<dbReference type="InterPro" id="IPR011545">
    <property type="entry name" value="DEAD/DEAH_box_helicase_dom"/>
</dbReference>
<feature type="region of interest" description="Disordered" evidence="14">
    <location>
        <begin position="1"/>
        <end position="49"/>
    </location>
</feature>
<dbReference type="GO" id="GO:0003676">
    <property type="term" value="F:nucleic acid binding"/>
    <property type="evidence" value="ECO:0007669"/>
    <property type="project" value="InterPro"/>
</dbReference>
<evidence type="ECO:0000256" key="3">
    <source>
        <dbReference type="ARBA" id="ARBA00012552"/>
    </source>
</evidence>
<keyword evidence="4" id="KW-0690">Ribosome biogenesis</keyword>
<evidence type="ECO:0000256" key="9">
    <source>
        <dbReference type="ARBA" id="ARBA00022840"/>
    </source>
</evidence>
<dbReference type="SMART" id="SM00487">
    <property type="entry name" value="DEXDc"/>
    <property type="match status" value="1"/>
</dbReference>
<feature type="region of interest" description="Disordered" evidence="14">
    <location>
        <begin position="524"/>
        <end position="550"/>
    </location>
</feature>
<dbReference type="PROSITE" id="PS51194">
    <property type="entry name" value="HELICASE_CTER"/>
    <property type="match status" value="1"/>
</dbReference>
<keyword evidence="5" id="KW-0698">rRNA processing</keyword>
<evidence type="ECO:0000259" key="15">
    <source>
        <dbReference type="PROSITE" id="PS51192"/>
    </source>
</evidence>
<evidence type="ECO:0000256" key="8">
    <source>
        <dbReference type="ARBA" id="ARBA00022806"/>
    </source>
</evidence>
<feature type="compositionally biased region" description="Basic and acidic residues" evidence="14">
    <location>
        <begin position="18"/>
        <end position="27"/>
    </location>
</feature>
<evidence type="ECO:0000256" key="4">
    <source>
        <dbReference type="ARBA" id="ARBA00022517"/>
    </source>
</evidence>
<organism evidence="18">
    <name type="scientific">Aureoumbra lagunensis</name>
    <dbReference type="NCBI Taxonomy" id="44058"/>
    <lineage>
        <taxon>Eukaryota</taxon>
        <taxon>Sar</taxon>
        <taxon>Stramenopiles</taxon>
        <taxon>Ochrophyta</taxon>
        <taxon>Pelagophyceae</taxon>
        <taxon>Pelagomonadales</taxon>
        <taxon>Aureoumbra</taxon>
    </lineage>
</organism>
<feature type="compositionally biased region" description="Basic residues" evidence="14">
    <location>
        <begin position="28"/>
        <end position="41"/>
    </location>
</feature>
<evidence type="ECO:0000313" key="18">
    <source>
        <dbReference type="EMBL" id="CAE0362934.1"/>
    </source>
</evidence>
<dbReference type="PROSITE" id="PS51195">
    <property type="entry name" value="Q_MOTIF"/>
    <property type="match status" value="1"/>
</dbReference>
<evidence type="ECO:0000256" key="11">
    <source>
        <dbReference type="ARBA" id="ARBA00037449"/>
    </source>
</evidence>
<dbReference type="PANTHER" id="PTHR47958">
    <property type="entry name" value="ATP-DEPENDENT RNA HELICASE DBP3"/>
    <property type="match status" value="1"/>
</dbReference>
<dbReference type="GO" id="GO:0005524">
    <property type="term" value="F:ATP binding"/>
    <property type="evidence" value="ECO:0007669"/>
    <property type="project" value="UniProtKB-KW"/>
</dbReference>
<feature type="domain" description="DEAD-box RNA helicase Q" evidence="17">
    <location>
        <begin position="111"/>
        <end position="139"/>
    </location>
</feature>
<dbReference type="CDD" id="cd18787">
    <property type="entry name" value="SF2_C_DEAD"/>
    <property type="match status" value="1"/>
</dbReference>
<keyword evidence="10" id="KW-0539">Nucleus</keyword>
<dbReference type="SMART" id="SM00490">
    <property type="entry name" value="HELICc"/>
    <property type="match status" value="1"/>
</dbReference>
<sequence length="550" mass="60546">MTDVIDVQKTKKKKRKSETKDENLKEAKKQKKEVKKRKKKVKEGEREMVSTSITTSSCIETENVDTHPSAKKAKKNIEVLRPRTRSTDDTIASFYTSHEIAVKGISLTPMLRFEDAPFNEKCQRALRLAGYTEPTATQAVSWPLALAGLDLISVAKTGSGKTLGFLLPCMHILYTSSRARIVGPCSPRILILAPTRELATQIGAEANKFCGVMDCRSATVYGGAPKWEQAKQLKTLGGKAIVVGTPGRVSDFLQAQKLNLNLLQVLVLDEADRMLDMGFEPQIRAIVEYAPSGTGRQTMLFTATWDKKVQRVANDFTRSGNDKLATVHFGDALSGKLVANKDVNQTIMIVEPDRKREAALAHVASLYDSEFDNSKKLIIFSATKRGADQLARLLQRSYGRRLAIDAIHGDKAQHERDAAMDSFKRGQLQILVATDVAARGLDISDVSHVLILDFPDGSKGIEDYVHRIGRTGRAGKTGNATCFFTKEDAPHASALIKILQDANQTIPPELRTLANTRRSFSGGKAYGRTGYKGRGRGSSSWRSFSSSSYH</sequence>
<evidence type="ECO:0000256" key="1">
    <source>
        <dbReference type="ARBA" id="ARBA00004604"/>
    </source>
</evidence>
<dbReference type="AlphaFoldDB" id="A0A7S3JRV4"/>
<keyword evidence="7 13" id="KW-0378">Hydrolase</keyword>
<keyword evidence="8 13" id="KW-0347">Helicase</keyword>
<evidence type="ECO:0000256" key="12">
    <source>
        <dbReference type="PROSITE-ProRule" id="PRU00552"/>
    </source>
</evidence>
<dbReference type="InterPro" id="IPR014014">
    <property type="entry name" value="RNA_helicase_DEAD_Q_motif"/>
</dbReference>
<feature type="compositionally biased region" description="Low complexity" evidence="14">
    <location>
        <begin position="537"/>
        <end position="550"/>
    </location>
</feature>
<gene>
    <name evidence="18" type="ORF">ALAG00032_LOCUS3675</name>
</gene>
<dbReference type="InterPro" id="IPR044742">
    <property type="entry name" value="DEAD/DEAH_RhlB"/>
</dbReference>
<feature type="short sequence motif" description="Q motif" evidence="12">
    <location>
        <begin position="111"/>
        <end position="139"/>
    </location>
</feature>
<keyword evidence="9 13" id="KW-0067">ATP-binding</keyword>
<evidence type="ECO:0000256" key="7">
    <source>
        <dbReference type="ARBA" id="ARBA00022801"/>
    </source>
</evidence>
<dbReference type="InterPro" id="IPR001650">
    <property type="entry name" value="Helicase_C-like"/>
</dbReference>
<evidence type="ECO:0000256" key="6">
    <source>
        <dbReference type="ARBA" id="ARBA00022741"/>
    </source>
</evidence>
<comment type="function">
    <text evidence="11">ATP-dependent RNA helicase required for 60S ribosomal subunit synthesis. Involved in efficient pre-rRNA processing, predominantly at site A3, which is necessary for the normal formation of 25S and 5.8S rRNAs.</text>
</comment>
<dbReference type="PROSITE" id="PS51192">
    <property type="entry name" value="HELICASE_ATP_BIND_1"/>
    <property type="match status" value="1"/>
</dbReference>
<dbReference type="PROSITE" id="PS00039">
    <property type="entry name" value="DEAD_ATP_HELICASE"/>
    <property type="match status" value="1"/>
</dbReference>
<evidence type="ECO:0000256" key="10">
    <source>
        <dbReference type="ARBA" id="ARBA00023242"/>
    </source>
</evidence>
<dbReference type="Gene3D" id="3.40.50.300">
    <property type="entry name" value="P-loop containing nucleotide triphosphate hydrolases"/>
    <property type="match status" value="2"/>
</dbReference>
<dbReference type="GO" id="GO:0003724">
    <property type="term" value="F:RNA helicase activity"/>
    <property type="evidence" value="ECO:0007669"/>
    <property type="project" value="UniProtKB-EC"/>
</dbReference>
<dbReference type="Pfam" id="PF00270">
    <property type="entry name" value="DEAD"/>
    <property type="match status" value="1"/>
</dbReference>
<feature type="domain" description="Helicase ATP-binding" evidence="15">
    <location>
        <begin position="142"/>
        <end position="323"/>
    </location>
</feature>
<dbReference type="InterPro" id="IPR014001">
    <property type="entry name" value="Helicase_ATP-bd"/>
</dbReference>
<dbReference type="Pfam" id="PF00271">
    <property type="entry name" value="Helicase_C"/>
    <property type="match status" value="1"/>
</dbReference>
<protein>
    <recommendedName>
        <fullName evidence="3">RNA helicase</fullName>
        <ecNumber evidence="3">3.6.4.13</ecNumber>
    </recommendedName>
</protein>
<keyword evidence="6 13" id="KW-0547">Nucleotide-binding</keyword>
<dbReference type="InterPro" id="IPR027417">
    <property type="entry name" value="P-loop_NTPase"/>
</dbReference>
<name>A0A7S3JRV4_9STRA</name>
<reference evidence="18" key="1">
    <citation type="submission" date="2021-01" db="EMBL/GenBank/DDBJ databases">
        <authorList>
            <person name="Corre E."/>
            <person name="Pelletier E."/>
            <person name="Niang G."/>
            <person name="Scheremetjew M."/>
            <person name="Finn R."/>
            <person name="Kale V."/>
            <person name="Holt S."/>
            <person name="Cochrane G."/>
            <person name="Meng A."/>
            <person name="Brown T."/>
            <person name="Cohen L."/>
        </authorList>
    </citation>
    <scope>NUCLEOTIDE SEQUENCE</scope>
    <source>
        <strain evidence="18">CCMP1510</strain>
    </source>
</reference>
<evidence type="ECO:0000259" key="17">
    <source>
        <dbReference type="PROSITE" id="PS51195"/>
    </source>
</evidence>
<proteinExistence type="inferred from homology"/>
<dbReference type="EMBL" id="HBIJ01005216">
    <property type="protein sequence ID" value="CAE0362934.1"/>
    <property type="molecule type" value="Transcribed_RNA"/>
</dbReference>
<accession>A0A7S3JRV4</accession>
<evidence type="ECO:0000259" key="16">
    <source>
        <dbReference type="PROSITE" id="PS51194"/>
    </source>
</evidence>
<evidence type="ECO:0000256" key="14">
    <source>
        <dbReference type="SAM" id="MobiDB-lite"/>
    </source>
</evidence>
<dbReference type="InterPro" id="IPR000629">
    <property type="entry name" value="RNA-helicase_DEAD-box_CS"/>
</dbReference>
<evidence type="ECO:0000256" key="5">
    <source>
        <dbReference type="ARBA" id="ARBA00022552"/>
    </source>
</evidence>